<dbReference type="InterPro" id="IPR003306">
    <property type="entry name" value="WIF"/>
</dbReference>
<comment type="caution">
    <text evidence="3">The sequence shown here is derived from an EMBL/GenBank/DDBJ whole genome shotgun (WGS) entry which is preliminary data.</text>
</comment>
<dbReference type="AlphaFoldDB" id="A0A9P5PHD7"/>
<dbReference type="PROSITE" id="PS50814">
    <property type="entry name" value="WIF"/>
    <property type="match status" value="1"/>
</dbReference>
<feature type="region of interest" description="Disordered" evidence="1">
    <location>
        <begin position="31"/>
        <end position="79"/>
    </location>
</feature>
<dbReference type="Proteomes" id="UP000772434">
    <property type="component" value="Unassembled WGS sequence"/>
</dbReference>
<keyword evidence="4" id="KW-1185">Reference proteome</keyword>
<protein>
    <recommendedName>
        <fullName evidence="2">WIF domain-containing protein</fullName>
    </recommendedName>
</protein>
<evidence type="ECO:0000256" key="1">
    <source>
        <dbReference type="SAM" id="MobiDB-lite"/>
    </source>
</evidence>
<organism evidence="3 4">
    <name type="scientific">Rhodocollybia butyracea</name>
    <dbReference type="NCBI Taxonomy" id="206335"/>
    <lineage>
        <taxon>Eukaryota</taxon>
        <taxon>Fungi</taxon>
        <taxon>Dikarya</taxon>
        <taxon>Basidiomycota</taxon>
        <taxon>Agaricomycotina</taxon>
        <taxon>Agaricomycetes</taxon>
        <taxon>Agaricomycetidae</taxon>
        <taxon>Agaricales</taxon>
        <taxon>Marasmiineae</taxon>
        <taxon>Omphalotaceae</taxon>
        <taxon>Rhodocollybia</taxon>
    </lineage>
</organism>
<proteinExistence type="predicted"/>
<evidence type="ECO:0000259" key="2">
    <source>
        <dbReference type="PROSITE" id="PS50814"/>
    </source>
</evidence>
<dbReference type="EMBL" id="JADNRY010000151">
    <property type="protein sequence ID" value="KAF9063217.1"/>
    <property type="molecule type" value="Genomic_DNA"/>
</dbReference>
<sequence length="149" mass="16189">MVQVLLANFGDSYDFSANFVSPDRDMMHPNGKYIDSHWTPADEKSEDNTSVPLSNSDTTSTSVPSATANGSGPTPHESEQLTTLIELLDKQLHLTGIEDSVEIHLSASQKSASLTIEVDNHAFCKDALIVALLKSDQARKATIRTMWAA</sequence>
<feature type="compositionally biased region" description="Polar residues" evidence="1">
    <location>
        <begin position="48"/>
        <end position="72"/>
    </location>
</feature>
<accession>A0A9P5PHD7</accession>
<evidence type="ECO:0000313" key="4">
    <source>
        <dbReference type="Proteomes" id="UP000772434"/>
    </source>
</evidence>
<evidence type="ECO:0000313" key="3">
    <source>
        <dbReference type="EMBL" id="KAF9063217.1"/>
    </source>
</evidence>
<reference evidence="3" key="1">
    <citation type="submission" date="2020-11" db="EMBL/GenBank/DDBJ databases">
        <authorList>
            <consortium name="DOE Joint Genome Institute"/>
            <person name="Ahrendt S."/>
            <person name="Riley R."/>
            <person name="Andreopoulos W."/>
            <person name="Labutti K."/>
            <person name="Pangilinan J."/>
            <person name="Ruiz-Duenas F.J."/>
            <person name="Barrasa J.M."/>
            <person name="Sanchez-Garcia M."/>
            <person name="Camarero S."/>
            <person name="Miyauchi S."/>
            <person name="Serrano A."/>
            <person name="Linde D."/>
            <person name="Babiker R."/>
            <person name="Drula E."/>
            <person name="Ayuso-Fernandez I."/>
            <person name="Pacheco R."/>
            <person name="Padilla G."/>
            <person name="Ferreira P."/>
            <person name="Barriuso J."/>
            <person name="Kellner H."/>
            <person name="Castanera R."/>
            <person name="Alfaro M."/>
            <person name="Ramirez L."/>
            <person name="Pisabarro A.G."/>
            <person name="Kuo A."/>
            <person name="Tritt A."/>
            <person name="Lipzen A."/>
            <person name="He G."/>
            <person name="Yan M."/>
            <person name="Ng V."/>
            <person name="Cullen D."/>
            <person name="Martin F."/>
            <person name="Rosso M.-N."/>
            <person name="Henrissat B."/>
            <person name="Hibbett D."/>
            <person name="Martinez A.T."/>
            <person name="Grigoriev I.V."/>
        </authorList>
    </citation>
    <scope>NUCLEOTIDE SEQUENCE</scope>
    <source>
        <strain evidence="3">AH 40177</strain>
    </source>
</reference>
<gene>
    <name evidence="3" type="ORF">BDP27DRAFT_1427106</name>
</gene>
<name>A0A9P5PHD7_9AGAR</name>
<feature type="domain" description="WIF" evidence="2">
    <location>
        <begin position="1"/>
        <end position="124"/>
    </location>
</feature>